<organism evidence="1 2">
    <name type="scientific">Trypanosoma brucei gambiense (strain MHOM/CI/86/DAL972)</name>
    <dbReference type="NCBI Taxonomy" id="679716"/>
    <lineage>
        <taxon>Eukaryota</taxon>
        <taxon>Discoba</taxon>
        <taxon>Euglenozoa</taxon>
        <taxon>Kinetoplastea</taxon>
        <taxon>Metakinetoplastina</taxon>
        <taxon>Trypanosomatida</taxon>
        <taxon>Trypanosomatidae</taxon>
        <taxon>Trypanosoma</taxon>
    </lineage>
</organism>
<name>C9ZM91_TRYB9</name>
<sequence length="85" mass="10693">MMMTVKQQIFTFYEKYKLKFFFFFPLHLFFFCCSCTCHWPHATRYKTKQKTKERKTQGVVKEKKNLNSWEKQKNKRYKWVKCPPY</sequence>
<evidence type="ECO:0000313" key="2">
    <source>
        <dbReference type="Proteomes" id="UP000002316"/>
    </source>
</evidence>
<accession>C9ZM91</accession>
<evidence type="ECO:0000313" key="1">
    <source>
        <dbReference type="EMBL" id="CBH10764.1"/>
    </source>
</evidence>
<dbReference type="AlphaFoldDB" id="C9ZM91"/>
<dbReference type="Proteomes" id="UP000002316">
    <property type="component" value="Chromosome 4"/>
</dbReference>
<reference evidence="2" key="1">
    <citation type="journal article" date="2010" name="PLoS Negl. Trop. Dis.">
        <title>The genome sequence of Trypanosoma brucei gambiense, causative agent of chronic human african trypanosomiasis.</title>
        <authorList>
            <person name="Jackson A.P."/>
            <person name="Sanders M."/>
            <person name="Berry A."/>
            <person name="McQuillan J."/>
            <person name="Aslett M.A."/>
            <person name="Quail M.A."/>
            <person name="Chukualim B."/>
            <person name="Capewell P."/>
            <person name="MacLeod A."/>
            <person name="Melville S.E."/>
            <person name="Gibson W."/>
            <person name="Barry J.D."/>
            <person name="Berriman M."/>
            <person name="Hertz-Fowler C."/>
        </authorList>
    </citation>
    <scope>NUCLEOTIDE SEQUENCE [LARGE SCALE GENOMIC DNA]</scope>
    <source>
        <strain evidence="2">MHOM/CI/86/DAL972</strain>
    </source>
</reference>
<protein>
    <submittedName>
        <fullName evidence="1">Uncharacterized protein</fullName>
    </submittedName>
</protein>
<gene>
    <name evidence="1" type="ORF">TbgDal_IV4630</name>
</gene>
<dbReference type="RefSeq" id="XP_011773052.1">
    <property type="nucleotide sequence ID" value="XM_011774750.1"/>
</dbReference>
<dbReference type="GeneID" id="23859910"/>
<proteinExistence type="predicted"/>
<dbReference type="EMBL" id="FN554967">
    <property type="protein sequence ID" value="CBH10764.1"/>
    <property type="molecule type" value="Genomic_DNA"/>
</dbReference>
<dbReference type="KEGG" id="tbg:TbgDal_IV4630"/>